<dbReference type="Pfam" id="PF09485">
    <property type="entry name" value="CRISPR_Cse2"/>
    <property type="match status" value="1"/>
</dbReference>
<evidence type="ECO:0008006" key="3">
    <source>
        <dbReference type="Google" id="ProtNLM"/>
    </source>
</evidence>
<dbReference type="AlphaFoldDB" id="A8LYZ5"/>
<evidence type="ECO:0000256" key="1">
    <source>
        <dbReference type="SAM" id="MobiDB-lite"/>
    </source>
</evidence>
<accession>A8LYZ5</accession>
<name>A8LYZ5_SALAI</name>
<gene>
    <name evidence="2" type="ordered locus">Sare_1973</name>
</gene>
<dbReference type="InterPro" id="IPR013382">
    <property type="entry name" value="CRISPR-assoc_prot_Cse2"/>
</dbReference>
<feature type="compositionally biased region" description="Basic and acidic residues" evidence="1">
    <location>
        <begin position="18"/>
        <end position="27"/>
    </location>
</feature>
<dbReference type="eggNOG" id="ENOG50345CK">
    <property type="taxonomic scope" value="Bacteria"/>
</dbReference>
<dbReference type="InterPro" id="IPR038287">
    <property type="entry name" value="Cse2_sf"/>
</dbReference>
<dbReference type="NCBIfam" id="TIGR02548">
    <property type="entry name" value="casB_cse2"/>
    <property type="match status" value="1"/>
</dbReference>
<protein>
    <recommendedName>
        <fullName evidence="3">CRISPR-associated protein, Cse2 family</fullName>
    </recommendedName>
</protein>
<dbReference type="HOGENOM" id="CLU_083026_0_0_11"/>
<evidence type="ECO:0000313" key="2">
    <source>
        <dbReference type="EMBL" id="ABV97858.1"/>
    </source>
</evidence>
<dbReference type="Gene3D" id="1.10.520.40">
    <property type="entry name" value="CRISPR-associated protein Cse2"/>
    <property type="match status" value="1"/>
</dbReference>
<organism evidence="2">
    <name type="scientific">Salinispora arenicola (strain CNS-205)</name>
    <dbReference type="NCBI Taxonomy" id="391037"/>
    <lineage>
        <taxon>Bacteria</taxon>
        <taxon>Bacillati</taxon>
        <taxon>Actinomycetota</taxon>
        <taxon>Actinomycetes</taxon>
        <taxon>Micromonosporales</taxon>
        <taxon>Micromonosporaceae</taxon>
        <taxon>Salinispora</taxon>
    </lineage>
</organism>
<reference evidence="2" key="1">
    <citation type="submission" date="2007-10" db="EMBL/GenBank/DDBJ databases">
        <title>Complete sequence of Salinispora arenicola CNS-205.</title>
        <authorList>
            <consortium name="US DOE Joint Genome Institute"/>
            <person name="Copeland A."/>
            <person name="Lucas S."/>
            <person name="Lapidus A."/>
            <person name="Barry K."/>
            <person name="Glavina del Rio T."/>
            <person name="Dalin E."/>
            <person name="Tice H."/>
            <person name="Pitluck S."/>
            <person name="Foster B."/>
            <person name="Schmutz J."/>
            <person name="Larimer F."/>
            <person name="Land M."/>
            <person name="Hauser L."/>
            <person name="Kyrpides N."/>
            <person name="Ivanova N."/>
            <person name="Jensen P.R."/>
            <person name="Moore B.S."/>
            <person name="Penn K."/>
            <person name="Jenkins C."/>
            <person name="Udwary D."/>
            <person name="Xiang L."/>
            <person name="Gontang E."/>
            <person name="Richardson P."/>
        </authorList>
    </citation>
    <scope>NUCLEOTIDE SEQUENCE [LARGE SCALE GENOMIC DNA]</scope>
    <source>
        <strain evidence="2">CNS-205</strain>
    </source>
</reference>
<dbReference type="STRING" id="391037.Sare_1973"/>
<dbReference type="OrthoDB" id="4195769at2"/>
<feature type="region of interest" description="Disordered" evidence="1">
    <location>
        <begin position="18"/>
        <end position="40"/>
    </location>
</feature>
<dbReference type="CDD" id="cd09731">
    <property type="entry name" value="Cse2_I-E"/>
    <property type="match status" value="1"/>
</dbReference>
<sequence length="220" mass="25122">MSTEIEERPSDRFARRVTERCRRDRGQRAALRRGLRRPPEQAHTMHAVVAPLLSASVTQEHEYAHYAVAAMIAASVRDRPNVEPTDVEPTNVTDAEQVAAADADITPHNRPNLGQSLAWAVCRPGLGRRAMNRANAEKRLHLLVRQGYPGVYQHLAGVVRHLATVEVQVSWGQLLDDLCQWRYRRDQVAKRWLQSYYRTLHEADRRAEQQKDNPSLEEPA</sequence>
<proteinExistence type="predicted"/>
<dbReference type="KEGG" id="saq:Sare_1973"/>
<dbReference type="EMBL" id="CP000850">
    <property type="protein sequence ID" value="ABV97858.1"/>
    <property type="molecule type" value="Genomic_DNA"/>
</dbReference>